<keyword evidence="7" id="KW-1133">Transmembrane helix</keyword>
<comment type="similarity">
    <text evidence="13">Belongs to the cytochrome P450 family.</text>
</comment>
<sequence>MAFEAAVTVLLFLTVLLIITKHLINRNRGNLKPPSPPSRPIIGHLHLLTNNQPTHRTLFSLSQRYGPIMYLQLGCRPLLVISSSHLGKECFTTNDRIFASRPRLSAGQKLGYGHKILAAAPYGPYWRNVRKLCTLQLLSAHRIESLKQVRQQEISTLVCSLYNDCRKQGRTVNMKFRLAELTFNVLARMVANKRCAGISYSENSKEARQFREMIDEAVLLLGTFNVGDYLPFLKWLDLHGLEAAMKKLYKKRDAFLQALVDEHRERRRLQPPQTQDFIDVLISAADNREIVSDDNDAVVKATAITMLNAGTETTAVTIEWALASLLQNPEILKKAHQELDAHIGRHRVIEESDLHKLRYLQAIVKETLRLYPAGPLLVPHESTEACTIGGFHVPAGTRLMVNAWAIHRDPAVWERPTEFDPERFLKSEREIDVKGQDFELIPFGSGRRMCPGMSLALCMVSYTLGRLLQSFEWSVPAATTIDMREGLGLTMPKAVPLKTLIQPRLSPHIYEFNTFQDENIQMCKLA</sequence>
<comment type="pathway">
    <text evidence="3">Alkaloid biosynthesis; taxol biosynthesis.</text>
</comment>
<dbReference type="SUPFAM" id="SSF48264">
    <property type="entry name" value="Cytochrome P450"/>
    <property type="match status" value="1"/>
</dbReference>
<comment type="cofactor">
    <cofactor evidence="1 12">
        <name>heme</name>
        <dbReference type="ChEBI" id="CHEBI:30413"/>
    </cofactor>
</comment>
<evidence type="ECO:0000256" key="5">
    <source>
        <dbReference type="ARBA" id="ARBA00022692"/>
    </source>
</evidence>
<evidence type="ECO:0000256" key="13">
    <source>
        <dbReference type="RuleBase" id="RU000461"/>
    </source>
</evidence>
<evidence type="ECO:0000256" key="3">
    <source>
        <dbReference type="ARBA" id="ARBA00005122"/>
    </source>
</evidence>
<dbReference type="GO" id="GO:0005506">
    <property type="term" value="F:iron ion binding"/>
    <property type="evidence" value="ECO:0007669"/>
    <property type="project" value="InterPro"/>
</dbReference>
<dbReference type="PROSITE" id="PS00086">
    <property type="entry name" value="CYTOCHROME_P450"/>
    <property type="match status" value="1"/>
</dbReference>
<comment type="subcellular location">
    <subcellularLocation>
        <location evidence="2">Membrane</location>
    </subcellularLocation>
</comment>
<proteinExistence type="inferred from homology"/>
<dbReference type="InterPro" id="IPR001128">
    <property type="entry name" value="Cyt_P450"/>
</dbReference>
<evidence type="ECO:0000256" key="12">
    <source>
        <dbReference type="PIRSR" id="PIRSR602401-1"/>
    </source>
</evidence>
<keyword evidence="10" id="KW-0876">Taxol biosynthesis</keyword>
<feature type="binding site" description="axial binding residue" evidence="12">
    <location>
        <position position="450"/>
    </location>
    <ligand>
        <name>heme</name>
        <dbReference type="ChEBI" id="CHEBI:30413"/>
    </ligand>
    <ligandPart>
        <name>Fe</name>
        <dbReference type="ChEBI" id="CHEBI:18248"/>
    </ligandPart>
</feature>
<dbReference type="GO" id="GO:0016705">
    <property type="term" value="F:oxidoreductase activity, acting on paired donors, with incorporation or reduction of molecular oxygen"/>
    <property type="evidence" value="ECO:0007669"/>
    <property type="project" value="InterPro"/>
</dbReference>
<dbReference type="GO" id="GO:0016020">
    <property type="term" value="C:membrane"/>
    <property type="evidence" value="ECO:0007669"/>
    <property type="project" value="UniProtKB-SubCell"/>
</dbReference>
<dbReference type="UniPathway" id="UPA00842"/>
<keyword evidence="5" id="KW-0812">Transmembrane</keyword>
<organism evidence="14">
    <name type="scientific">Araucaria cunninghamii</name>
    <name type="common">Hoop pine</name>
    <name type="synonym">Moreton Bay pine</name>
    <dbReference type="NCBI Taxonomy" id="56994"/>
    <lineage>
        <taxon>Eukaryota</taxon>
        <taxon>Viridiplantae</taxon>
        <taxon>Streptophyta</taxon>
        <taxon>Embryophyta</taxon>
        <taxon>Tracheophyta</taxon>
        <taxon>Spermatophyta</taxon>
        <taxon>Pinopsida</taxon>
        <taxon>Pinidae</taxon>
        <taxon>Conifers II</taxon>
        <taxon>Araucariales</taxon>
        <taxon>Araucariaceae</taxon>
        <taxon>Araucaria</taxon>
    </lineage>
</organism>
<keyword evidence="11" id="KW-0472">Membrane</keyword>
<dbReference type="Pfam" id="PF00067">
    <property type="entry name" value="p450"/>
    <property type="match status" value="1"/>
</dbReference>
<evidence type="ECO:0000256" key="2">
    <source>
        <dbReference type="ARBA" id="ARBA00004370"/>
    </source>
</evidence>
<dbReference type="InterPro" id="IPR017972">
    <property type="entry name" value="Cyt_P450_CS"/>
</dbReference>
<evidence type="ECO:0000256" key="7">
    <source>
        <dbReference type="ARBA" id="ARBA00022989"/>
    </source>
</evidence>
<evidence type="ECO:0000256" key="11">
    <source>
        <dbReference type="ARBA" id="ARBA00023136"/>
    </source>
</evidence>
<evidence type="ECO:0000256" key="8">
    <source>
        <dbReference type="ARBA" id="ARBA00023002"/>
    </source>
</evidence>
<dbReference type="PRINTS" id="PR00385">
    <property type="entry name" value="P450"/>
</dbReference>
<evidence type="ECO:0000313" key="14">
    <source>
        <dbReference type="EMBL" id="JAG93293.1"/>
    </source>
</evidence>
<dbReference type="GO" id="GO:0020037">
    <property type="term" value="F:heme binding"/>
    <property type="evidence" value="ECO:0007669"/>
    <property type="project" value="InterPro"/>
</dbReference>
<dbReference type="PANTHER" id="PTHR47947">
    <property type="entry name" value="CYTOCHROME P450 82C3-RELATED"/>
    <property type="match status" value="1"/>
</dbReference>
<dbReference type="PANTHER" id="PTHR47947:SF26">
    <property type="entry name" value="CYTOCHROME P450"/>
    <property type="match status" value="1"/>
</dbReference>
<accession>A0A0D6QTH2</accession>
<dbReference type="CDD" id="cd20618">
    <property type="entry name" value="CYP71_clan"/>
    <property type="match status" value="1"/>
</dbReference>
<evidence type="ECO:0000256" key="10">
    <source>
        <dbReference type="ARBA" id="ARBA00023059"/>
    </source>
</evidence>
<reference evidence="14" key="1">
    <citation type="submission" date="2015-03" db="EMBL/GenBank/DDBJ databases">
        <title>A transcriptome of Araucaria cunninghamii, an australian fine timber species.</title>
        <authorList>
            <person name="Jing Yi C.J.Y."/>
            <person name="Yin San L.Y.S."/>
            <person name="Abdul Karim S.S."/>
            <person name="Wan Azmi N.N."/>
            <person name="Hercus R.R."/>
            <person name="Croft L.L."/>
        </authorList>
    </citation>
    <scope>NUCLEOTIDE SEQUENCE</scope>
    <source>
        <strain evidence="14">MI0301</strain>
        <tissue evidence="14">Leaf</tissue>
    </source>
</reference>
<keyword evidence="13" id="KW-0503">Monooxygenase</keyword>
<dbReference type="GO" id="GO:0042617">
    <property type="term" value="P:paclitaxel biosynthetic process"/>
    <property type="evidence" value="ECO:0007669"/>
    <property type="project" value="UniProtKB-UniPathway"/>
</dbReference>
<keyword evidence="9 12" id="KW-0408">Iron</keyword>
<dbReference type="InterPro" id="IPR002401">
    <property type="entry name" value="Cyt_P450_E_grp-I"/>
</dbReference>
<evidence type="ECO:0000256" key="9">
    <source>
        <dbReference type="ARBA" id="ARBA00023004"/>
    </source>
</evidence>
<dbReference type="PRINTS" id="PR00463">
    <property type="entry name" value="EP450I"/>
</dbReference>
<keyword evidence="4 12" id="KW-0349">Heme</keyword>
<protein>
    <submittedName>
        <fullName evidence="14">Uncharacterized protein</fullName>
    </submittedName>
</protein>
<dbReference type="AlphaFoldDB" id="A0A0D6QTH2"/>
<dbReference type="GO" id="GO:0004497">
    <property type="term" value="F:monooxygenase activity"/>
    <property type="evidence" value="ECO:0007669"/>
    <property type="project" value="UniProtKB-KW"/>
</dbReference>
<keyword evidence="8 13" id="KW-0560">Oxidoreductase</keyword>
<dbReference type="EMBL" id="GCKF01047320">
    <property type="protein sequence ID" value="JAG93293.1"/>
    <property type="molecule type" value="Transcribed_RNA"/>
</dbReference>
<dbReference type="Gene3D" id="1.10.630.10">
    <property type="entry name" value="Cytochrome P450"/>
    <property type="match status" value="1"/>
</dbReference>
<name>A0A0D6QTH2_ARACU</name>
<dbReference type="InterPro" id="IPR050651">
    <property type="entry name" value="Plant_Cytochrome_P450_Monoox"/>
</dbReference>
<evidence type="ECO:0000256" key="1">
    <source>
        <dbReference type="ARBA" id="ARBA00001971"/>
    </source>
</evidence>
<keyword evidence="6 12" id="KW-0479">Metal-binding</keyword>
<dbReference type="FunFam" id="1.10.630.10:FF:000026">
    <property type="entry name" value="Cytochrome P450 82C4"/>
    <property type="match status" value="1"/>
</dbReference>
<dbReference type="InterPro" id="IPR036396">
    <property type="entry name" value="Cyt_P450_sf"/>
</dbReference>
<evidence type="ECO:0000256" key="4">
    <source>
        <dbReference type="ARBA" id="ARBA00022617"/>
    </source>
</evidence>
<evidence type="ECO:0000256" key="6">
    <source>
        <dbReference type="ARBA" id="ARBA00022723"/>
    </source>
</evidence>